<dbReference type="EMBL" id="GBXM01062072">
    <property type="protein sequence ID" value="JAH46505.1"/>
    <property type="molecule type" value="Transcribed_RNA"/>
</dbReference>
<reference evidence="2" key="1">
    <citation type="submission" date="2014-11" db="EMBL/GenBank/DDBJ databases">
        <authorList>
            <person name="Amaro Gonzalez C."/>
        </authorList>
    </citation>
    <scope>NUCLEOTIDE SEQUENCE</scope>
</reference>
<protein>
    <submittedName>
        <fullName evidence="2">Uncharacterized protein</fullName>
    </submittedName>
</protein>
<reference evidence="2" key="2">
    <citation type="journal article" date="2015" name="Fish Shellfish Immunol.">
        <title>Early steps in the European eel (Anguilla anguilla)-Vibrio vulnificus interaction in the gills: Role of the RtxA13 toxin.</title>
        <authorList>
            <person name="Callol A."/>
            <person name="Pajuelo D."/>
            <person name="Ebbesson L."/>
            <person name="Teles M."/>
            <person name="MacKenzie S."/>
            <person name="Amaro C."/>
        </authorList>
    </citation>
    <scope>NUCLEOTIDE SEQUENCE</scope>
</reference>
<organism evidence="2">
    <name type="scientific">Anguilla anguilla</name>
    <name type="common">European freshwater eel</name>
    <name type="synonym">Muraena anguilla</name>
    <dbReference type="NCBI Taxonomy" id="7936"/>
    <lineage>
        <taxon>Eukaryota</taxon>
        <taxon>Metazoa</taxon>
        <taxon>Chordata</taxon>
        <taxon>Craniata</taxon>
        <taxon>Vertebrata</taxon>
        <taxon>Euteleostomi</taxon>
        <taxon>Actinopterygii</taxon>
        <taxon>Neopterygii</taxon>
        <taxon>Teleostei</taxon>
        <taxon>Anguilliformes</taxon>
        <taxon>Anguillidae</taxon>
        <taxon>Anguilla</taxon>
    </lineage>
</organism>
<keyword evidence="1" id="KW-1133">Transmembrane helix</keyword>
<accession>A0A0E9T0Q7</accession>
<dbReference type="AlphaFoldDB" id="A0A0E9T0Q7"/>
<sequence length="41" mass="4792">MHNTIVFIAYFYSKVHIFLIFVCFRLFMPLNANSSLGCSFV</sequence>
<keyword evidence="1" id="KW-0812">Transmembrane</keyword>
<name>A0A0E9T0Q7_ANGAN</name>
<evidence type="ECO:0000313" key="2">
    <source>
        <dbReference type="EMBL" id="JAH46505.1"/>
    </source>
</evidence>
<proteinExistence type="predicted"/>
<evidence type="ECO:0000256" key="1">
    <source>
        <dbReference type="SAM" id="Phobius"/>
    </source>
</evidence>
<keyword evidence="1" id="KW-0472">Membrane</keyword>
<feature type="transmembrane region" description="Helical" evidence="1">
    <location>
        <begin position="6"/>
        <end position="27"/>
    </location>
</feature>